<dbReference type="RefSeq" id="WP_188633643.1">
    <property type="nucleotide sequence ID" value="NZ_BMNQ01000048.1"/>
</dbReference>
<evidence type="ECO:0000256" key="7">
    <source>
        <dbReference type="ARBA" id="ARBA00023125"/>
    </source>
</evidence>
<keyword evidence="5" id="KW-0805">Transcription regulation</keyword>
<reference evidence="11" key="2">
    <citation type="submission" date="2020-09" db="EMBL/GenBank/DDBJ databases">
        <authorList>
            <person name="Sun Q."/>
            <person name="Ohkuma M."/>
        </authorList>
    </citation>
    <scope>NUCLEOTIDE SEQUENCE</scope>
    <source>
        <strain evidence="11">JCM 12580</strain>
    </source>
</reference>
<keyword evidence="3" id="KW-0808">Transferase</keyword>
<gene>
    <name evidence="11" type="primary">sigL</name>
    <name evidence="11" type="ORF">GCM10007063_27100</name>
</gene>
<dbReference type="GO" id="GO:0003677">
    <property type="term" value="F:DNA binding"/>
    <property type="evidence" value="ECO:0007669"/>
    <property type="project" value="UniProtKB-KW"/>
</dbReference>
<dbReference type="NCBIfam" id="TIGR02395">
    <property type="entry name" value="rpoN_sigma"/>
    <property type="match status" value="1"/>
</dbReference>
<feature type="domain" description="RNA polymerase sigma factor 54 core-binding" evidence="10">
    <location>
        <begin position="72"/>
        <end position="253"/>
    </location>
</feature>
<keyword evidence="4" id="KW-0548">Nucleotidyltransferase</keyword>
<dbReference type="InterPro" id="IPR007634">
    <property type="entry name" value="RNA_pol_sigma_54_DNA-bd"/>
</dbReference>
<dbReference type="Pfam" id="PF00309">
    <property type="entry name" value="Sigma54_AID"/>
    <property type="match status" value="1"/>
</dbReference>
<evidence type="ECO:0000313" key="12">
    <source>
        <dbReference type="Proteomes" id="UP000658382"/>
    </source>
</evidence>
<dbReference type="PRINTS" id="PR00045">
    <property type="entry name" value="SIGMA54FCT"/>
</dbReference>
<dbReference type="GO" id="GO:0016987">
    <property type="term" value="F:sigma factor activity"/>
    <property type="evidence" value="ECO:0007669"/>
    <property type="project" value="UniProtKB-KW"/>
</dbReference>
<evidence type="ECO:0000256" key="1">
    <source>
        <dbReference type="ARBA" id="ARBA00008798"/>
    </source>
</evidence>
<dbReference type="InterPro" id="IPR007046">
    <property type="entry name" value="RNA_pol_sigma_54_core-bd"/>
</dbReference>
<dbReference type="GO" id="GO:0001216">
    <property type="term" value="F:DNA-binding transcription activator activity"/>
    <property type="evidence" value="ECO:0007669"/>
    <property type="project" value="InterPro"/>
</dbReference>
<dbReference type="Pfam" id="PF04963">
    <property type="entry name" value="Sigma54_CBD"/>
    <property type="match status" value="1"/>
</dbReference>
<comment type="caution">
    <text evidence="11">The sequence shown here is derived from an EMBL/GenBank/DDBJ whole genome shotgun (WGS) entry which is preliminary data.</text>
</comment>
<reference evidence="11" key="1">
    <citation type="journal article" date="2014" name="Int. J. Syst. Evol. Microbiol.">
        <title>Complete genome sequence of Corynebacterium casei LMG S-19264T (=DSM 44701T), isolated from a smear-ripened cheese.</title>
        <authorList>
            <consortium name="US DOE Joint Genome Institute (JGI-PGF)"/>
            <person name="Walter F."/>
            <person name="Albersmeier A."/>
            <person name="Kalinowski J."/>
            <person name="Ruckert C."/>
        </authorList>
    </citation>
    <scope>NUCLEOTIDE SEQUENCE</scope>
    <source>
        <strain evidence="11">JCM 12580</strain>
    </source>
</reference>
<evidence type="ECO:0000256" key="8">
    <source>
        <dbReference type="ARBA" id="ARBA00023163"/>
    </source>
</evidence>
<sequence>MRPALVQEQRLQLKMNQSLIQAIQLLQFSGVEMIEYIRELSKENPLIEDVNIDYEISSFKQAGSAEAPIGEINQTELTMYDQLTSQLYSINVPDNIRETVLFGIDSLDEDGYLDIDMASWAEQCDRTIDEVEEALVWIQMLEPKGIGARSLQECILLQMPGDDAFLKDLLTDHLGWVAEENITEISAHFHLSAEKTKATIKQIQSCHPKPGQLLSTKKTEYVIPEAYIYEEDGNWKISFYKWHSPTIEINDSYKHLQVDEKQAADFLKEKSNQVKWLKQAIQYRGNTLESVIEKIVEHQRMYFEHGPFMLQPLTLKEIASELGMHISTVSRAITSKYVQTKQGIIPLKFFLQSGVKQKDGQQTASFVIKQLVAELIKNEDNRKPLSDQIIKDRLQKEFDITVARRTIMKYREQLGIPSSTKRH</sequence>
<keyword evidence="8" id="KW-0804">Transcription</keyword>
<evidence type="ECO:0000256" key="6">
    <source>
        <dbReference type="ARBA" id="ARBA00023082"/>
    </source>
</evidence>
<feature type="domain" description="RNA polymerase sigma factor 54 DNA-binding" evidence="9">
    <location>
        <begin position="266"/>
        <end position="422"/>
    </location>
</feature>
<evidence type="ECO:0000256" key="3">
    <source>
        <dbReference type="ARBA" id="ARBA00022679"/>
    </source>
</evidence>
<dbReference type="EMBL" id="BMNQ01000048">
    <property type="protein sequence ID" value="GGK03465.1"/>
    <property type="molecule type" value="Genomic_DNA"/>
</dbReference>
<dbReference type="GO" id="GO:0006352">
    <property type="term" value="P:DNA-templated transcription initiation"/>
    <property type="evidence" value="ECO:0007669"/>
    <property type="project" value="InterPro"/>
</dbReference>
<protein>
    <submittedName>
        <fullName evidence="11">RNA polymerase sigma-54 factor</fullName>
    </submittedName>
</protein>
<dbReference type="Pfam" id="PF04552">
    <property type="entry name" value="Sigma54_DBD"/>
    <property type="match status" value="1"/>
</dbReference>
<comment type="similarity">
    <text evidence="1">Belongs to the sigma-54 factor family.</text>
</comment>
<evidence type="ECO:0000256" key="5">
    <source>
        <dbReference type="ARBA" id="ARBA00023015"/>
    </source>
</evidence>
<accession>A0A917Q0A7</accession>
<dbReference type="PANTHER" id="PTHR32248">
    <property type="entry name" value="RNA POLYMERASE SIGMA-54 FACTOR"/>
    <property type="match status" value="1"/>
</dbReference>
<keyword evidence="2" id="KW-0240">DNA-directed RNA polymerase</keyword>
<dbReference type="AlphaFoldDB" id="A0A917Q0A7"/>
<dbReference type="PANTHER" id="PTHR32248:SF4">
    <property type="entry name" value="RNA POLYMERASE SIGMA-54 FACTOR"/>
    <property type="match status" value="1"/>
</dbReference>
<dbReference type="GO" id="GO:0000428">
    <property type="term" value="C:DNA-directed RNA polymerase complex"/>
    <property type="evidence" value="ECO:0007669"/>
    <property type="project" value="UniProtKB-KW"/>
</dbReference>
<dbReference type="Proteomes" id="UP000658382">
    <property type="component" value="Unassembled WGS sequence"/>
</dbReference>
<dbReference type="Gene3D" id="1.10.10.1330">
    <property type="entry name" value="RNA polymerase sigma-54 factor, core-binding domain"/>
    <property type="match status" value="1"/>
</dbReference>
<dbReference type="InterPro" id="IPR038709">
    <property type="entry name" value="RpoN_core-bd_sf"/>
</dbReference>
<name>A0A917Q0A7_9BACI</name>
<evidence type="ECO:0000256" key="4">
    <source>
        <dbReference type="ARBA" id="ARBA00022695"/>
    </source>
</evidence>
<evidence type="ECO:0000259" key="9">
    <source>
        <dbReference type="Pfam" id="PF04552"/>
    </source>
</evidence>
<keyword evidence="7" id="KW-0238">DNA-binding</keyword>
<dbReference type="GO" id="GO:0016779">
    <property type="term" value="F:nucleotidyltransferase activity"/>
    <property type="evidence" value="ECO:0007669"/>
    <property type="project" value="UniProtKB-KW"/>
</dbReference>
<organism evidence="11 12">
    <name type="scientific">Lentibacillus kapialis</name>
    <dbReference type="NCBI Taxonomy" id="340214"/>
    <lineage>
        <taxon>Bacteria</taxon>
        <taxon>Bacillati</taxon>
        <taxon>Bacillota</taxon>
        <taxon>Bacilli</taxon>
        <taxon>Bacillales</taxon>
        <taxon>Bacillaceae</taxon>
        <taxon>Lentibacillus</taxon>
    </lineage>
</organism>
<evidence type="ECO:0000259" key="10">
    <source>
        <dbReference type="Pfam" id="PF04963"/>
    </source>
</evidence>
<dbReference type="PROSITE" id="PS00717">
    <property type="entry name" value="SIGMA54_1"/>
    <property type="match status" value="1"/>
</dbReference>
<dbReference type="InterPro" id="IPR000394">
    <property type="entry name" value="RNA_pol_sigma_54"/>
</dbReference>
<dbReference type="Gene3D" id="1.10.10.60">
    <property type="entry name" value="Homeodomain-like"/>
    <property type="match status" value="1"/>
</dbReference>
<evidence type="ECO:0000313" key="11">
    <source>
        <dbReference type="EMBL" id="GGK03465.1"/>
    </source>
</evidence>
<dbReference type="PIRSF" id="PIRSF000774">
    <property type="entry name" value="RpoN"/>
    <property type="match status" value="1"/>
</dbReference>
<evidence type="ECO:0000256" key="2">
    <source>
        <dbReference type="ARBA" id="ARBA00022478"/>
    </source>
</evidence>
<dbReference type="PROSITE" id="PS50044">
    <property type="entry name" value="SIGMA54_3"/>
    <property type="match status" value="1"/>
</dbReference>
<proteinExistence type="inferred from homology"/>
<keyword evidence="12" id="KW-1185">Reference proteome</keyword>
<keyword evidence="6" id="KW-0731">Sigma factor</keyword>